<keyword evidence="1" id="KW-0805">Transcription regulation</keyword>
<sequence>MMTLEIDHKSPMPLHIQVEALLRTLINSPMYQDGALLPKEIELSNRLGVSRNTIRQATNKLVLEGLLTRKKRVGSKASNNNKPTKGKAHWYSFTQEMNQKGLKVINRSLVVDRVAVDNKLAAFFKIDFGQKVLMRSKLMGTENHPIVYFESYFHPSLPVNEKDDVVIPFYDLLESKYGIVVGRSTEHIRAQIAGKYARKLNIAKADSVLFRERFVFDSKGLPIAYNIGCFSSDKYVYTLDIKKV</sequence>
<dbReference type="SUPFAM" id="SSF46785">
    <property type="entry name" value="Winged helix' DNA-binding domain"/>
    <property type="match status" value="1"/>
</dbReference>
<accession>A0A5B8VQ87</accession>
<keyword evidence="2" id="KW-0238">DNA-binding</keyword>
<keyword evidence="3" id="KW-0804">Transcription</keyword>
<dbReference type="InterPro" id="IPR036388">
    <property type="entry name" value="WH-like_DNA-bd_sf"/>
</dbReference>
<dbReference type="RefSeq" id="WP_146786889.1">
    <property type="nucleotide sequence ID" value="NZ_CP042434.1"/>
</dbReference>
<feature type="domain" description="HTH gntR-type" evidence="4">
    <location>
        <begin position="12"/>
        <end position="80"/>
    </location>
</feature>
<dbReference type="AlphaFoldDB" id="A0A5B8VQ87"/>
<evidence type="ECO:0000256" key="3">
    <source>
        <dbReference type="ARBA" id="ARBA00023163"/>
    </source>
</evidence>
<dbReference type="InterPro" id="IPR011663">
    <property type="entry name" value="UTRA"/>
</dbReference>
<reference evidence="5 6" key="1">
    <citation type="journal article" date="2017" name="Int. J. Syst. Evol. Microbiol.">
        <title>Arachidicoccus ginsenosidivorans sp. nov., with ginsenoside-converting activity isolated from ginseng cultivating soil.</title>
        <authorList>
            <person name="Siddiqi M.Z."/>
            <person name="Aslam Z."/>
            <person name="Im W.T."/>
        </authorList>
    </citation>
    <scope>NUCLEOTIDE SEQUENCE [LARGE SCALE GENOMIC DNA]</scope>
    <source>
        <strain evidence="5 6">Gsoil 809</strain>
    </source>
</reference>
<dbReference type="Pfam" id="PF00392">
    <property type="entry name" value="GntR"/>
    <property type="match status" value="1"/>
</dbReference>
<keyword evidence="6" id="KW-1185">Reference proteome</keyword>
<dbReference type="PRINTS" id="PR00035">
    <property type="entry name" value="HTHGNTR"/>
</dbReference>
<dbReference type="GO" id="GO:0003700">
    <property type="term" value="F:DNA-binding transcription factor activity"/>
    <property type="evidence" value="ECO:0007669"/>
    <property type="project" value="InterPro"/>
</dbReference>
<evidence type="ECO:0000259" key="4">
    <source>
        <dbReference type="PROSITE" id="PS50949"/>
    </source>
</evidence>
<protein>
    <submittedName>
        <fullName evidence="5">GntR family transcriptional regulator</fullName>
    </submittedName>
</protein>
<dbReference type="EMBL" id="CP042434">
    <property type="protein sequence ID" value="QEC73797.1"/>
    <property type="molecule type" value="Genomic_DNA"/>
</dbReference>
<organism evidence="5 6">
    <name type="scientific">Arachidicoccus ginsenosidivorans</name>
    <dbReference type="NCBI Taxonomy" id="496057"/>
    <lineage>
        <taxon>Bacteria</taxon>
        <taxon>Pseudomonadati</taxon>
        <taxon>Bacteroidota</taxon>
        <taxon>Chitinophagia</taxon>
        <taxon>Chitinophagales</taxon>
        <taxon>Chitinophagaceae</taxon>
        <taxon>Arachidicoccus</taxon>
    </lineage>
</organism>
<evidence type="ECO:0000313" key="6">
    <source>
        <dbReference type="Proteomes" id="UP000321291"/>
    </source>
</evidence>
<dbReference type="KEGG" id="agi:FSB73_21135"/>
<name>A0A5B8VQ87_9BACT</name>
<dbReference type="GO" id="GO:0003677">
    <property type="term" value="F:DNA binding"/>
    <property type="evidence" value="ECO:0007669"/>
    <property type="project" value="UniProtKB-KW"/>
</dbReference>
<dbReference type="CDD" id="cd07377">
    <property type="entry name" value="WHTH_GntR"/>
    <property type="match status" value="1"/>
</dbReference>
<dbReference type="InterPro" id="IPR028978">
    <property type="entry name" value="Chorismate_lyase_/UTRA_dom_sf"/>
</dbReference>
<dbReference type="Gene3D" id="3.40.1410.10">
    <property type="entry name" value="Chorismate lyase-like"/>
    <property type="match status" value="1"/>
</dbReference>
<dbReference type="PANTHER" id="PTHR44846">
    <property type="entry name" value="MANNOSYL-D-GLYCERATE TRANSPORT/METABOLISM SYSTEM REPRESSOR MNGR-RELATED"/>
    <property type="match status" value="1"/>
</dbReference>
<dbReference type="SMART" id="SM00866">
    <property type="entry name" value="UTRA"/>
    <property type="match status" value="1"/>
</dbReference>
<dbReference type="PANTHER" id="PTHR44846:SF1">
    <property type="entry name" value="MANNOSYL-D-GLYCERATE TRANSPORT_METABOLISM SYSTEM REPRESSOR MNGR-RELATED"/>
    <property type="match status" value="1"/>
</dbReference>
<dbReference type="Proteomes" id="UP000321291">
    <property type="component" value="Chromosome"/>
</dbReference>
<dbReference type="SMART" id="SM00345">
    <property type="entry name" value="HTH_GNTR"/>
    <property type="match status" value="1"/>
</dbReference>
<dbReference type="Pfam" id="PF07702">
    <property type="entry name" value="UTRA"/>
    <property type="match status" value="1"/>
</dbReference>
<proteinExistence type="predicted"/>
<dbReference type="GO" id="GO:0045892">
    <property type="term" value="P:negative regulation of DNA-templated transcription"/>
    <property type="evidence" value="ECO:0007669"/>
    <property type="project" value="TreeGrafter"/>
</dbReference>
<dbReference type="PROSITE" id="PS50949">
    <property type="entry name" value="HTH_GNTR"/>
    <property type="match status" value="1"/>
</dbReference>
<dbReference type="OrthoDB" id="9815017at2"/>
<dbReference type="SUPFAM" id="SSF64288">
    <property type="entry name" value="Chorismate lyase-like"/>
    <property type="match status" value="1"/>
</dbReference>
<dbReference type="InterPro" id="IPR050679">
    <property type="entry name" value="Bact_HTH_transcr_reg"/>
</dbReference>
<evidence type="ECO:0000313" key="5">
    <source>
        <dbReference type="EMBL" id="QEC73797.1"/>
    </source>
</evidence>
<evidence type="ECO:0000256" key="1">
    <source>
        <dbReference type="ARBA" id="ARBA00023015"/>
    </source>
</evidence>
<gene>
    <name evidence="5" type="ORF">FSB73_21135</name>
</gene>
<dbReference type="InterPro" id="IPR036390">
    <property type="entry name" value="WH_DNA-bd_sf"/>
</dbReference>
<dbReference type="InterPro" id="IPR000524">
    <property type="entry name" value="Tscrpt_reg_HTH_GntR"/>
</dbReference>
<evidence type="ECO:0000256" key="2">
    <source>
        <dbReference type="ARBA" id="ARBA00023125"/>
    </source>
</evidence>
<dbReference type="Gene3D" id="1.10.10.10">
    <property type="entry name" value="Winged helix-like DNA-binding domain superfamily/Winged helix DNA-binding domain"/>
    <property type="match status" value="1"/>
</dbReference>